<organism evidence="1 2">
    <name type="scientific">Morus notabilis</name>
    <dbReference type="NCBI Taxonomy" id="981085"/>
    <lineage>
        <taxon>Eukaryota</taxon>
        <taxon>Viridiplantae</taxon>
        <taxon>Streptophyta</taxon>
        <taxon>Embryophyta</taxon>
        <taxon>Tracheophyta</taxon>
        <taxon>Spermatophyta</taxon>
        <taxon>Magnoliopsida</taxon>
        <taxon>eudicotyledons</taxon>
        <taxon>Gunneridae</taxon>
        <taxon>Pentapetalae</taxon>
        <taxon>rosids</taxon>
        <taxon>fabids</taxon>
        <taxon>Rosales</taxon>
        <taxon>Moraceae</taxon>
        <taxon>Moreae</taxon>
        <taxon>Morus</taxon>
    </lineage>
</organism>
<name>W9R507_9ROSA</name>
<keyword evidence="2" id="KW-1185">Reference proteome</keyword>
<dbReference type="AlphaFoldDB" id="W9R507"/>
<protein>
    <submittedName>
        <fullName evidence="1">Uncharacterized protein</fullName>
    </submittedName>
</protein>
<gene>
    <name evidence="1" type="ORF">L484_017367</name>
</gene>
<reference evidence="2" key="1">
    <citation type="submission" date="2013-01" db="EMBL/GenBank/DDBJ databases">
        <title>Draft Genome Sequence of a Mulberry Tree, Morus notabilis C.K. Schneid.</title>
        <authorList>
            <person name="He N."/>
            <person name="Zhao S."/>
        </authorList>
    </citation>
    <scope>NUCLEOTIDE SEQUENCE</scope>
</reference>
<dbReference type="EMBL" id="KE344582">
    <property type="protein sequence ID" value="EXB69089.1"/>
    <property type="molecule type" value="Genomic_DNA"/>
</dbReference>
<dbReference type="Proteomes" id="UP000030645">
    <property type="component" value="Unassembled WGS sequence"/>
</dbReference>
<sequence>MEDRDLEYEDRVCYCSLVRLSRSGKFCTNIKFEIRPKTIIDASIHVPDGICPSLPIGDYGNVDMKD</sequence>
<accession>W9R507</accession>
<proteinExistence type="predicted"/>
<evidence type="ECO:0000313" key="2">
    <source>
        <dbReference type="Proteomes" id="UP000030645"/>
    </source>
</evidence>
<evidence type="ECO:0000313" key="1">
    <source>
        <dbReference type="EMBL" id="EXB69089.1"/>
    </source>
</evidence>